<feature type="region of interest" description="Disordered" evidence="1">
    <location>
        <begin position="475"/>
        <end position="716"/>
    </location>
</feature>
<feature type="transmembrane region" description="Helical" evidence="2">
    <location>
        <begin position="31"/>
        <end position="52"/>
    </location>
</feature>
<feature type="compositionally biased region" description="Low complexity" evidence="1">
    <location>
        <begin position="595"/>
        <end position="606"/>
    </location>
</feature>
<feature type="transmembrane region" description="Helical" evidence="2">
    <location>
        <begin position="111"/>
        <end position="133"/>
    </location>
</feature>
<sequence>MVQVTRPAISGRVRRLGAALPARLPRVNRKLAVRIWLALVIAWVIYTGPIAYADDPIDVTGPGGFFFLPDLAGDGQRLFFEKYIGFSHYNIYTEANWNDPLLSALNALANGLMYILVFFGASIGSTVGWLFSMTTIDGMATAVGNVMGASAEGTMAWLFPTTLILGGVVTYATRKSGNEGMFGNILWMIVAGVALIVMSQVPSSIVTGVESARTAGADVVSNMATGATVDGESPIAYPSPDDSELTGEPADIAARKNIDAMWRVLVVTPWCLAELGSIEACEQYGTDIVTNGGDDRSDAIDSAADAQSGSSTETWLKGKDTGYAVARVVVLLIALVTAGVFALFVLFAALTATFALVMAYLLLIVGPLFLVMGCIPGAPQKWVINWGRQVVVQLVMSIIAFTIFSAVLSLIAILFAATAAMGWLLSALLTMTALIAGIALRGRLEAIFNVGGDGGSGVGKYLLARQALRMLTHAKLPFPSRSPRAPRENRSTTPPPPPADSGGGAGGTPPALPAGRSSGAPPSLPAARQARTLPAGTSARQTAPRRDERAETREMYLHSDPAKEVYAERTTAHRDDRALPVGPSPARPRLAAGSTRAETAPRAAAPKTIRTSPTPASYQSTERVLTGEVIPPTPTPAPAPSAPSERSTTPRPHRPQSRVHFTRPDLPDAPRVRRASQHMKAAQRPDPSAHTRPVPGPRRHRDTESGRPRYRVPSYQ</sequence>
<evidence type="ECO:0000313" key="3">
    <source>
        <dbReference type="EMBL" id="UYG18326.1"/>
    </source>
</evidence>
<feature type="transmembrane region" description="Helical" evidence="2">
    <location>
        <begin position="185"/>
        <end position="206"/>
    </location>
</feature>
<proteinExistence type="predicted"/>
<feature type="transmembrane region" description="Helical" evidence="2">
    <location>
        <begin position="421"/>
        <end position="440"/>
    </location>
</feature>
<geneLocation type="plasmid" evidence="3 4">
    <name>unnamed</name>
</geneLocation>
<evidence type="ECO:0000256" key="1">
    <source>
        <dbReference type="SAM" id="MobiDB-lite"/>
    </source>
</evidence>
<reference evidence="3" key="1">
    <citation type="submission" date="2022-10" db="EMBL/GenBank/DDBJ databases">
        <title>Whole-Genome Sequencing of Brachybacterium huguangmaarense BRM-3, Isolated from Betula schmidtii.</title>
        <authorList>
            <person name="Haam D."/>
        </authorList>
    </citation>
    <scope>NUCLEOTIDE SEQUENCE</scope>
    <source>
        <strain evidence="3">BRM-3</strain>
        <plasmid evidence="3">unnamed</plasmid>
    </source>
</reference>
<evidence type="ECO:0000313" key="4">
    <source>
        <dbReference type="Proteomes" id="UP001164305"/>
    </source>
</evidence>
<feature type="transmembrane region" description="Helical" evidence="2">
    <location>
        <begin position="324"/>
        <end position="348"/>
    </location>
</feature>
<feature type="compositionally biased region" description="Pro residues" evidence="1">
    <location>
        <begin position="631"/>
        <end position="641"/>
    </location>
</feature>
<organism evidence="3 4">
    <name type="scientific">Brachybacterium huguangmaarense</name>
    <dbReference type="NCBI Taxonomy" id="1652028"/>
    <lineage>
        <taxon>Bacteria</taxon>
        <taxon>Bacillati</taxon>
        <taxon>Actinomycetota</taxon>
        <taxon>Actinomycetes</taxon>
        <taxon>Micrococcales</taxon>
        <taxon>Dermabacteraceae</taxon>
        <taxon>Brachybacterium</taxon>
    </lineage>
</organism>
<keyword evidence="2" id="KW-0472">Membrane</keyword>
<feature type="compositionally biased region" description="Basic residues" evidence="1">
    <location>
        <begin position="651"/>
        <end position="661"/>
    </location>
</feature>
<keyword evidence="2" id="KW-0812">Transmembrane</keyword>
<protein>
    <recommendedName>
        <fullName evidence="5">TrbL/VirB6 plasmid conjugal transfer protein</fullName>
    </recommendedName>
</protein>
<dbReference type="Proteomes" id="UP001164305">
    <property type="component" value="Plasmid unnamed"/>
</dbReference>
<feature type="compositionally biased region" description="Basic and acidic residues" evidence="1">
    <location>
        <begin position="544"/>
        <end position="578"/>
    </location>
</feature>
<feature type="transmembrane region" description="Helical" evidence="2">
    <location>
        <begin position="354"/>
        <end position="378"/>
    </location>
</feature>
<accession>A0ABY6G693</accession>
<keyword evidence="3" id="KW-0614">Plasmid</keyword>
<feature type="transmembrane region" description="Helical" evidence="2">
    <location>
        <begin position="154"/>
        <end position="173"/>
    </location>
</feature>
<evidence type="ECO:0008006" key="5">
    <source>
        <dbReference type="Google" id="ProtNLM"/>
    </source>
</evidence>
<name>A0ABY6G693_9MICO</name>
<evidence type="ECO:0000256" key="2">
    <source>
        <dbReference type="SAM" id="Phobius"/>
    </source>
</evidence>
<keyword evidence="4" id="KW-1185">Reference proteome</keyword>
<gene>
    <name evidence="3" type="ORF">BRM3_14970</name>
</gene>
<dbReference type="EMBL" id="CP107021">
    <property type="protein sequence ID" value="UYG18326.1"/>
    <property type="molecule type" value="Genomic_DNA"/>
</dbReference>
<feature type="compositionally biased region" description="Polar residues" evidence="1">
    <location>
        <begin position="609"/>
        <end position="623"/>
    </location>
</feature>
<keyword evidence="2" id="KW-1133">Transmembrane helix</keyword>
<feature type="transmembrane region" description="Helical" evidence="2">
    <location>
        <begin position="390"/>
        <end position="415"/>
    </location>
</feature>
<dbReference type="RefSeq" id="WP_263595515.1">
    <property type="nucleotide sequence ID" value="NZ_CP107021.1"/>
</dbReference>
<feature type="compositionally biased region" description="Basic and acidic residues" evidence="1">
    <location>
        <begin position="662"/>
        <end position="671"/>
    </location>
</feature>